<proteinExistence type="predicted"/>
<keyword evidence="2" id="KW-1133">Transmembrane helix</keyword>
<feature type="transmembrane region" description="Helical" evidence="2">
    <location>
        <begin position="64"/>
        <end position="86"/>
    </location>
</feature>
<organism evidence="3 4">
    <name type="scientific">Novipirellula herctigrandis</name>
    <dbReference type="NCBI Taxonomy" id="2527986"/>
    <lineage>
        <taxon>Bacteria</taxon>
        <taxon>Pseudomonadati</taxon>
        <taxon>Planctomycetota</taxon>
        <taxon>Planctomycetia</taxon>
        <taxon>Pirellulales</taxon>
        <taxon>Pirellulaceae</taxon>
        <taxon>Novipirellula</taxon>
    </lineage>
</organism>
<feature type="transmembrane region" description="Helical" evidence="2">
    <location>
        <begin position="92"/>
        <end position="108"/>
    </location>
</feature>
<feature type="compositionally biased region" description="Basic and acidic residues" evidence="1">
    <location>
        <begin position="209"/>
        <end position="218"/>
    </location>
</feature>
<dbReference type="AlphaFoldDB" id="A0A5C5YWT1"/>
<comment type="caution">
    <text evidence="3">The sequence shown here is derived from an EMBL/GenBank/DDBJ whole genome shotgun (WGS) entry which is preliminary data.</text>
</comment>
<dbReference type="EMBL" id="SJPJ01000001">
    <property type="protein sequence ID" value="TWT79494.1"/>
    <property type="molecule type" value="Genomic_DNA"/>
</dbReference>
<keyword evidence="2" id="KW-0472">Membrane</keyword>
<feature type="transmembrane region" description="Helical" evidence="2">
    <location>
        <begin position="168"/>
        <end position="192"/>
    </location>
</feature>
<keyword evidence="2" id="KW-0812">Transmembrane</keyword>
<gene>
    <name evidence="3" type="ORF">CA13_08960</name>
</gene>
<feature type="region of interest" description="Disordered" evidence="1">
    <location>
        <begin position="1"/>
        <end position="51"/>
    </location>
</feature>
<sequence length="231" mass="24793">MADNQTIQPSGEIGRFRIVDLPSPPADRCRSSDRELKHAANPYRSPPEEHEVASDQSRNLLSRVWPLFFFLNLAVPSLLTFASPLAHDPGNVGIGFAACVLLIATWLVCNTDSAHAERMIVGSVIVAFTQFYPLLQFAAHDLGVSVAAGMGVANAGTALTFDTISSELGGFVFVIVTGTAIFGAAYLAGWLMTPVLQYILPDDNREPTNHGLHTKDSTARLGNGCSTARPR</sequence>
<dbReference type="RefSeq" id="WP_146394702.1">
    <property type="nucleotide sequence ID" value="NZ_SJPJ01000001.1"/>
</dbReference>
<accession>A0A5C5YWT1</accession>
<feature type="compositionally biased region" description="Basic and acidic residues" evidence="1">
    <location>
        <begin position="27"/>
        <end position="38"/>
    </location>
</feature>
<name>A0A5C5YWT1_9BACT</name>
<keyword evidence="4" id="KW-1185">Reference proteome</keyword>
<evidence type="ECO:0000313" key="3">
    <source>
        <dbReference type="EMBL" id="TWT79494.1"/>
    </source>
</evidence>
<dbReference type="Proteomes" id="UP000315010">
    <property type="component" value="Unassembled WGS sequence"/>
</dbReference>
<evidence type="ECO:0000256" key="2">
    <source>
        <dbReference type="SAM" id="Phobius"/>
    </source>
</evidence>
<evidence type="ECO:0000313" key="4">
    <source>
        <dbReference type="Proteomes" id="UP000315010"/>
    </source>
</evidence>
<protein>
    <submittedName>
        <fullName evidence="3">Uncharacterized protein</fullName>
    </submittedName>
</protein>
<reference evidence="3 4" key="1">
    <citation type="submission" date="2019-02" db="EMBL/GenBank/DDBJ databases">
        <title>Deep-cultivation of Planctomycetes and their phenomic and genomic characterization uncovers novel biology.</title>
        <authorList>
            <person name="Wiegand S."/>
            <person name="Jogler M."/>
            <person name="Boedeker C."/>
            <person name="Pinto D."/>
            <person name="Vollmers J."/>
            <person name="Rivas-Marin E."/>
            <person name="Kohn T."/>
            <person name="Peeters S.H."/>
            <person name="Heuer A."/>
            <person name="Rast P."/>
            <person name="Oberbeckmann S."/>
            <person name="Bunk B."/>
            <person name="Jeske O."/>
            <person name="Meyerdierks A."/>
            <person name="Storesund J.E."/>
            <person name="Kallscheuer N."/>
            <person name="Luecker S."/>
            <person name="Lage O.M."/>
            <person name="Pohl T."/>
            <person name="Merkel B.J."/>
            <person name="Hornburger P."/>
            <person name="Mueller R.-W."/>
            <person name="Bruemmer F."/>
            <person name="Labrenz M."/>
            <person name="Spormann A.M."/>
            <person name="Op Den Camp H."/>
            <person name="Overmann J."/>
            <person name="Amann R."/>
            <person name="Jetten M.S.M."/>
            <person name="Mascher T."/>
            <person name="Medema M.H."/>
            <person name="Devos D.P."/>
            <person name="Kaster A.-K."/>
            <person name="Ovreas L."/>
            <person name="Rohde M."/>
            <person name="Galperin M.Y."/>
            <person name="Jogler C."/>
        </authorList>
    </citation>
    <scope>NUCLEOTIDE SEQUENCE [LARGE SCALE GENOMIC DNA]</scope>
    <source>
        <strain evidence="3 4">CA13</strain>
    </source>
</reference>
<feature type="region of interest" description="Disordered" evidence="1">
    <location>
        <begin position="209"/>
        <end position="231"/>
    </location>
</feature>
<evidence type="ECO:0000256" key="1">
    <source>
        <dbReference type="SAM" id="MobiDB-lite"/>
    </source>
</evidence>